<gene>
    <name evidence="1" type="ORF">M9H77_34114</name>
</gene>
<evidence type="ECO:0000313" key="1">
    <source>
        <dbReference type="EMBL" id="KAI5648109.1"/>
    </source>
</evidence>
<reference evidence="2" key="1">
    <citation type="journal article" date="2023" name="Nat. Plants">
        <title>Single-cell RNA sequencing provides a high-resolution roadmap for understanding the multicellular compartmentation of specialized metabolism.</title>
        <authorList>
            <person name="Sun S."/>
            <person name="Shen X."/>
            <person name="Li Y."/>
            <person name="Li Y."/>
            <person name="Wang S."/>
            <person name="Li R."/>
            <person name="Zhang H."/>
            <person name="Shen G."/>
            <person name="Guo B."/>
            <person name="Wei J."/>
            <person name="Xu J."/>
            <person name="St-Pierre B."/>
            <person name="Chen S."/>
            <person name="Sun C."/>
        </authorList>
    </citation>
    <scope>NUCLEOTIDE SEQUENCE [LARGE SCALE GENOMIC DNA]</scope>
</reference>
<sequence>MDAIHPVKVLLFWDSEIARDAYRPYFTGIVQKGWTLPMNQMISHAELVRKILKYRDGSKSLERSNDDEGAFILRKPSYEGIYILVEFVQIQQQTISSTQAINTTNMTEHITKITQMVSHEPSMLYATTKIMSHLVNLNQMITMTRMKKSYKLH</sequence>
<evidence type="ECO:0000313" key="2">
    <source>
        <dbReference type="Proteomes" id="UP001060085"/>
    </source>
</evidence>
<dbReference type="EMBL" id="CM044708">
    <property type="protein sequence ID" value="KAI5648109.1"/>
    <property type="molecule type" value="Genomic_DNA"/>
</dbReference>
<dbReference type="Proteomes" id="UP001060085">
    <property type="component" value="Linkage Group LG08"/>
</dbReference>
<protein>
    <submittedName>
        <fullName evidence="1">Uncharacterized protein</fullName>
    </submittedName>
</protein>
<accession>A0ACB9ZKD1</accession>
<comment type="caution">
    <text evidence="1">The sequence shown here is derived from an EMBL/GenBank/DDBJ whole genome shotgun (WGS) entry which is preliminary data.</text>
</comment>
<name>A0ACB9ZKD1_CATRO</name>
<keyword evidence="2" id="KW-1185">Reference proteome</keyword>
<proteinExistence type="predicted"/>
<organism evidence="1 2">
    <name type="scientific">Catharanthus roseus</name>
    <name type="common">Madagascar periwinkle</name>
    <name type="synonym">Vinca rosea</name>
    <dbReference type="NCBI Taxonomy" id="4058"/>
    <lineage>
        <taxon>Eukaryota</taxon>
        <taxon>Viridiplantae</taxon>
        <taxon>Streptophyta</taxon>
        <taxon>Embryophyta</taxon>
        <taxon>Tracheophyta</taxon>
        <taxon>Spermatophyta</taxon>
        <taxon>Magnoliopsida</taxon>
        <taxon>eudicotyledons</taxon>
        <taxon>Gunneridae</taxon>
        <taxon>Pentapetalae</taxon>
        <taxon>asterids</taxon>
        <taxon>lamiids</taxon>
        <taxon>Gentianales</taxon>
        <taxon>Apocynaceae</taxon>
        <taxon>Rauvolfioideae</taxon>
        <taxon>Vinceae</taxon>
        <taxon>Catharanthinae</taxon>
        <taxon>Catharanthus</taxon>
    </lineage>
</organism>